<reference evidence="4 5" key="1">
    <citation type="submission" date="2016-08" db="EMBL/GenBank/DDBJ databases">
        <title>Whole genome shotgun sequence of Pichia membranifaciens KS47-1.</title>
        <authorList>
            <person name="Konishi M."/>
            <person name="Ishida M."/>
            <person name="Arakawa T."/>
            <person name="Kato Y."/>
            <person name="Horiuchi J."/>
        </authorList>
    </citation>
    <scope>NUCLEOTIDE SEQUENCE [LARGE SCALE GENOMIC DNA]</scope>
    <source>
        <strain evidence="4 5">KS47-1</strain>
    </source>
</reference>
<dbReference type="EMBL" id="BDGI01000033">
    <property type="protein sequence ID" value="GAV27375.1"/>
    <property type="molecule type" value="Genomic_DNA"/>
</dbReference>
<feature type="transmembrane region" description="Helical" evidence="2">
    <location>
        <begin position="381"/>
        <end position="405"/>
    </location>
</feature>
<accession>A0A1Q2YCY3</accession>
<feature type="signal peptide" evidence="3">
    <location>
        <begin position="1"/>
        <end position="20"/>
    </location>
</feature>
<feature type="chain" id="PRO_5012523973" evidence="3">
    <location>
        <begin position="21"/>
        <end position="445"/>
    </location>
</feature>
<organism evidence="4 5">
    <name type="scientific">Pichia membranifaciens</name>
    <dbReference type="NCBI Taxonomy" id="4926"/>
    <lineage>
        <taxon>Eukaryota</taxon>
        <taxon>Fungi</taxon>
        <taxon>Dikarya</taxon>
        <taxon>Ascomycota</taxon>
        <taxon>Saccharomycotina</taxon>
        <taxon>Pichiomycetes</taxon>
        <taxon>Pichiales</taxon>
        <taxon>Pichiaceae</taxon>
        <taxon>Pichia</taxon>
    </lineage>
</organism>
<protein>
    <submittedName>
        <fullName evidence="4">Uncharacterized protein</fullName>
    </submittedName>
</protein>
<dbReference type="InterPro" id="IPR028000">
    <property type="entry name" value="Pma1"/>
</dbReference>
<evidence type="ECO:0000313" key="4">
    <source>
        <dbReference type="EMBL" id="GAV27375.1"/>
    </source>
</evidence>
<feature type="coiled-coil region" evidence="1">
    <location>
        <begin position="268"/>
        <end position="295"/>
    </location>
</feature>
<evidence type="ECO:0000313" key="5">
    <source>
        <dbReference type="Proteomes" id="UP000186136"/>
    </source>
</evidence>
<dbReference type="Pfam" id="PF14610">
    <property type="entry name" value="Psg1"/>
    <property type="match status" value="1"/>
</dbReference>
<evidence type="ECO:0000256" key="3">
    <source>
        <dbReference type="SAM" id="SignalP"/>
    </source>
</evidence>
<dbReference type="Proteomes" id="UP000186136">
    <property type="component" value="Unassembled WGS sequence"/>
</dbReference>
<keyword evidence="1" id="KW-0175">Coiled coil</keyword>
<keyword evidence="5" id="KW-1185">Reference proteome</keyword>
<dbReference type="OrthoDB" id="4084551at2759"/>
<evidence type="ECO:0000256" key="1">
    <source>
        <dbReference type="SAM" id="Coils"/>
    </source>
</evidence>
<evidence type="ECO:0000256" key="2">
    <source>
        <dbReference type="SAM" id="Phobius"/>
    </source>
</evidence>
<keyword evidence="2" id="KW-0812">Transmembrane</keyword>
<dbReference type="AlphaFoldDB" id="A0A1Q2YCY3"/>
<keyword evidence="2" id="KW-0472">Membrane</keyword>
<proteinExistence type="predicted"/>
<comment type="caution">
    <text evidence="4">The sequence shown here is derived from an EMBL/GenBank/DDBJ whole genome shotgun (WGS) entry which is preliminary data.</text>
</comment>
<gene>
    <name evidence="4" type="ORF">PMKS-000841</name>
</gene>
<keyword evidence="3" id="KW-0732">Signal</keyword>
<keyword evidence="2" id="KW-1133">Transmembrane helix</keyword>
<sequence>MRVVFTLLAVVPLLAQFSSGAVVLNTAQLAPKTTFPNRATVDSQLPAATDYLVKRDAAPRKAVANKDWLKDESERLYGTEEETQRPWIRTIYGSVKEVVTPYVVGGVTFAAQPPATTDGLEPWISIKKDGLPKTITPKLKNNVIEDSFPAVRTFFQTATTVLHHQDEIQAHNLPDDGTVEEVIMQDEDDTYAKLSPIQRCTPDYYYKKGIANMESSEPFCSPRDHQKMRAGATYFITWYSRFFKKAESVRFHYAFVNEKSHDKGFDKRDLMDTAVKKVEAELEELSGNIDFAGDVHGAFYSSDWIHNNNGWFAVEVDKKWLRGKVYKKVVIAMQPDNVSDEDFSILDAPHIFATFQLRESIGKNTKEMRKIQDRAGTGDDVYYVIASIPTVVMISVLFMYGFLYINRGHRDLSRVKKPKRSRFGNQGKYNIPVALTDIHKPNKQL</sequence>
<name>A0A1Q2YCY3_9ASCO</name>